<accession>A0ABP9FEH9</accession>
<evidence type="ECO:0000256" key="1">
    <source>
        <dbReference type="SAM" id="MobiDB-lite"/>
    </source>
</evidence>
<keyword evidence="2" id="KW-0732">Signal</keyword>
<feature type="region of interest" description="Disordered" evidence="1">
    <location>
        <begin position="1021"/>
        <end position="1064"/>
    </location>
</feature>
<dbReference type="Gene3D" id="3.30.70.1070">
    <property type="entry name" value="Sporulation related repeat"/>
    <property type="match status" value="2"/>
</dbReference>
<feature type="compositionally biased region" description="Low complexity" evidence="1">
    <location>
        <begin position="1033"/>
        <end position="1045"/>
    </location>
</feature>
<proteinExistence type="predicted"/>
<feature type="chain" id="PRO_5046613829" description="SPOR domain-containing protein" evidence="2">
    <location>
        <begin position="21"/>
        <end position="1145"/>
    </location>
</feature>
<dbReference type="InterPro" id="IPR007730">
    <property type="entry name" value="SPOR-like_dom"/>
</dbReference>
<dbReference type="SUPFAM" id="SSF49478">
    <property type="entry name" value="Cna protein B-type domain"/>
    <property type="match status" value="1"/>
</dbReference>
<feature type="region of interest" description="Disordered" evidence="1">
    <location>
        <begin position="166"/>
        <end position="187"/>
    </location>
</feature>
<gene>
    <name evidence="4" type="ORF">GCM10023333_37190</name>
</gene>
<evidence type="ECO:0000313" key="5">
    <source>
        <dbReference type="Proteomes" id="UP001499988"/>
    </source>
</evidence>
<protein>
    <recommendedName>
        <fullName evidence="3">SPOR domain-containing protein</fullName>
    </recommendedName>
</protein>
<dbReference type="EMBL" id="BAABJZ010000102">
    <property type="protein sequence ID" value="GAA4899981.1"/>
    <property type="molecule type" value="Genomic_DNA"/>
</dbReference>
<dbReference type="Proteomes" id="UP001499988">
    <property type="component" value="Unassembled WGS sequence"/>
</dbReference>
<organism evidence="4 5">
    <name type="scientific">Ferrimonas pelagia</name>
    <dbReference type="NCBI Taxonomy" id="1177826"/>
    <lineage>
        <taxon>Bacteria</taxon>
        <taxon>Pseudomonadati</taxon>
        <taxon>Pseudomonadota</taxon>
        <taxon>Gammaproteobacteria</taxon>
        <taxon>Alteromonadales</taxon>
        <taxon>Ferrimonadaceae</taxon>
        <taxon>Ferrimonas</taxon>
    </lineage>
</organism>
<keyword evidence="5" id="KW-1185">Reference proteome</keyword>
<name>A0ABP9FEH9_9GAMM</name>
<evidence type="ECO:0000259" key="3">
    <source>
        <dbReference type="Pfam" id="PF05036"/>
    </source>
</evidence>
<sequence length="1145" mass="127925">MRAVTLAVLGALICATPTLAEEIPLSSEQLRTYTLFSQGQQLPQPVVVYRLDQRHLVPLQALSAAIGMDIRVDPKGASATGWISGENSNFLLDLQVDEARRGFERFELDPAQPWGRDSADLYLDAELISQILPLELRFHNQSGRLNVSSEYPLPIVQQIEQQHANEASLGQQQNFHSGGLDPIHPHDYAEASPPTVLGFINSALIGDELLTQDYRLGLISTGDLAGQSYEFNYTKLAQQRSEYRLRLSRDLGDVSESLPFDLGQYQLGDITQFGDNLLAGTREGLGFALGNAQQQRFGVTSLEGNAPPDWQVHLYRNGVLLGFTQAADSGRYRFTDVALLEGVNVFELHLYGNNGEHHVRRQTVDNRRNVRRGQFSYQINYIDNTRFVFNRLTDSEQDALGAQRQLALRANYGLTDTLDLGVSYQQQKLEQDEWGRIVFNDVNYFGVHLGADLFGTRVQLEAISDDESQTAYFAGLSRGLGANHQLRLSHRNHGELQADRTEQDELPLNHESTLWLEGQTWRLGGWQYAFGGSWLDPQEDAAPDSFGRFENRLSTQLGPVHLTHHYRYDAQYDTRLERQSGEVLLSTLGNGWNLSSQVEYQFGYGVTDMETRMRWRPWYEIYNQTLLWYQNPLERKSRFGIGHEVAYRYRWLTLGLQGGIDTRGDWQINTTASFSLNHDDNRGALDLTALRPQQADMAVRVFIDSNNNGRFDRSDQPLAGISIDTAPSWPREASDDSGEILLRQLPAQNRYRISIDPRNLPQGLVLRDGPVDAMPLVGQRTEVELALVWLTEVHGQIQTEQGQIVDQLRFTLTDLDRRPVAQVRSDDDGQFRFEVKPGNYYLVPDEAQLRQQRLRSPVPVFPLNIGADGEQRDPWTIELTALAGSPYQAKDTKAGSNAAALTAPLSAAQPIVDAVANAELPGILNRAEALPTQLTPLARINDSDFVLQLAASRDTFDLAALRNRYPAQSLLQITVMRGGKPMNLLLAGQYPSRQSAQLGGRGIPSSLSNGTPIIRRVADLKRESLDPQDRRNTAPAADARAPAATGMISAPTPATPVPPAPSGDWLSRQPDQHVTWQLAATRSADSAQAFIRQNGLEEKGQVVEHNGWYQVLWGSFADRDSAYAALDALDKPLQNPWLRPFSALR</sequence>
<feature type="signal peptide" evidence="2">
    <location>
        <begin position="1"/>
        <end position="20"/>
    </location>
</feature>
<dbReference type="RefSeq" id="WP_345336986.1">
    <property type="nucleotide sequence ID" value="NZ_BAABJZ010000102.1"/>
</dbReference>
<comment type="caution">
    <text evidence="4">The sequence shown here is derived from an EMBL/GenBank/DDBJ whole genome shotgun (WGS) entry which is preliminary data.</text>
</comment>
<evidence type="ECO:0000313" key="4">
    <source>
        <dbReference type="EMBL" id="GAA4899981.1"/>
    </source>
</evidence>
<evidence type="ECO:0000256" key="2">
    <source>
        <dbReference type="SAM" id="SignalP"/>
    </source>
</evidence>
<dbReference type="Pfam" id="PF05036">
    <property type="entry name" value="SPOR"/>
    <property type="match status" value="1"/>
</dbReference>
<feature type="compositionally biased region" description="Basic and acidic residues" evidence="1">
    <location>
        <begin position="1021"/>
        <end position="1032"/>
    </location>
</feature>
<feature type="domain" description="SPOR" evidence="3">
    <location>
        <begin position="1074"/>
        <end position="1139"/>
    </location>
</feature>
<feature type="compositionally biased region" description="Polar residues" evidence="1">
    <location>
        <begin position="166"/>
        <end position="176"/>
    </location>
</feature>
<dbReference type="SUPFAM" id="SSF110997">
    <property type="entry name" value="Sporulation related repeat"/>
    <property type="match status" value="1"/>
</dbReference>
<reference evidence="5" key="1">
    <citation type="journal article" date="2019" name="Int. J. Syst. Evol. Microbiol.">
        <title>The Global Catalogue of Microorganisms (GCM) 10K type strain sequencing project: providing services to taxonomists for standard genome sequencing and annotation.</title>
        <authorList>
            <consortium name="The Broad Institute Genomics Platform"/>
            <consortium name="The Broad Institute Genome Sequencing Center for Infectious Disease"/>
            <person name="Wu L."/>
            <person name="Ma J."/>
        </authorList>
    </citation>
    <scope>NUCLEOTIDE SEQUENCE [LARGE SCALE GENOMIC DNA]</scope>
    <source>
        <strain evidence="5">JCM 18401</strain>
    </source>
</reference>
<dbReference type="InterPro" id="IPR036680">
    <property type="entry name" value="SPOR-like_sf"/>
</dbReference>